<gene>
    <name evidence="2" type="ORF">IE4872_PC00174</name>
</gene>
<dbReference type="AlphaFoldDB" id="A0A1L5NQQ1"/>
<reference evidence="2 3" key="1">
    <citation type="submission" date="2016-09" db="EMBL/GenBank/DDBJ databases">
        <title>The complete genome sequences of Rhizobium gallicum, symbiovars gallicum and phaseoli, symbionts associated to common bean (Phaseolus vulgaris).</title>
        <authorList>
            <person name="Bustos P."/>
            <person name="Santamaria R.I."/>
            <person name="Perez-Carrascal O.M."/>
            <person name="Juarez S."/>
            <person name="Lozano L."/>
            <person name="Martinez-Flores I."/>
            <person name="Martinez-Romero E."/>
            <person name="Cevallos M."/>
            <person name="Romero D."/>
            <person name="Davila G."/>
            <person name="Gonzalez V."/>
        </authorList>
    </citation>
    <scope>NUCLEOTIDE SEQUENCE [LARGE SCALE GENOMIC DNA]</scope>
    <source>
        <strain evidence="2 3">IE4872</strain>
        <plasmid evidence="3">prgalie4872c</plasmid>
    </source>
</reference>
<sequence>MRLWTNQRPGIFAGTDTGNLFEGLKRIQADPSANANNDLIEHAYRMGYLYDEKEYRFLKQTNSQESSRRHSFTGSKKSTGEY</sequence>
<evidence type="ECO:0000256" key="1">
    <source>
        <dbReference type="SAM" id="MobiDB-lite"/>
    </source>
</evidence>
<feature type="compositionally biased region" description="Polar residues" evidence="1">
    <location>
        <begin position="72"/>
        <end position="82"/>
    </location>
</feature>
<evidence type="ECO:0000313" key="3">
    <source>
        <dbReference type="Proteomes" id="UP000184749"/>
    </source>
</evidence>
<geneLocation type="plasmid" evidence="3">
    <name>prgalie4872c</name>
</geneLocation>
<protein>
    <submittedName>
        <fullName evidence="2">Uncharacterized protein</fullName>
    </submittedName>
</protein>
<dbReference type="EMBL" id="CP017104">
    <property type="protein sequence ID" value="APO70204.1"/>
    <property type="molecule type" value="Genomic_DNA"/>
</dbReference>
<feature type="region of interest" description="Disordered" evidence="1">
    <location>
        <begin position="60"/>
        <end position="82"/>
    </location>
</feature>
<keyword evidence="2" id="KW-0614">Plasmid</keyword>
<evidence type="ECO:0000313" key="2">
    <source>
        <dbReference type="EMBL" id="APO70204.1"/>
    </source>
</evidence>
<dbReference type="Proteomes" id="UP000184749">
    <property type="component" value="Plasmid pRgalIE4872c"/>
</dbReference>
<proteinExistence type="predicted"/>
<organism evidence="2 3">
    <name type="scientific">Rhizobium gallicum</name>
    <dbReference type="NCBI Taxonomy" id="56730"/>
    <lineage>
        <taxon>Bacteria</taxon>
        <taxon>Pseudomonadati</taxon>
        <taxon>Pseudomonadota</taxon>
        <taxon>Alphaproteobacteria</taxon>
        <taxon>Hyphomicrobiales</taxon>
        <taxon>Rhizobiaceae</taxon>
        <taxon>Rhizobium/Agrobacterium group</taxon>
        <taxon>Rhizobium</taxon>
    </lineage>
</organism>
<name>A0A1L5NQQ1_9HYPH</name>
<accession>A0A1L5NQQ1</accession>